<keyword evidence="2" id="KW-0479">Metal-binding</keyword>
<evidence type="ECO:0000256" key="1">
    <source>
        <dbReference type="ARBA" id="ARBA00004123"/>
    </source>
</evidence>
<evidence type="ECO:0000256" key="5">
    <source>
        <dbReference type="ARBA" id="ARBA00022833"/>
    </source>
</evidence>
<dbReference type="PANTHER" id="PTHR24399:SF23">
    <property type="entry name" value="C2H2-TYPE DOMAIN-CONTAINING PROTEIN"/>
    <property type="match status" value="1"/>
</dbReference>
<keyword evidence="5" id="KW-0862">Zinc</keyword>
<dbReference type="FunFam" id="3.30.160.60:FF:000100">
    <property type="entry name" value="Zinc finger 45-like"/>
    <property type="match status" value="1"/>
</dbReference>
<dbReference type="GO" id="GO:0008270">
    <property type="term" value="F:zinc ion binding"/>
    <property type="evidence" value="ECO:0007669"/>
    <property type="project" value="UniProtKB-KW"/>
</dbReference>
<keyword evidence="4 9" id="KW-0863">Zinc-finger</keyword>
<sequence length="601" mass="69933">MDFLTSSSELFKGINTLENTIAKVQRQVETVLEEIDRQLSNDQTRHNSGEDGRNHKIYKDRLKSDLRCFVMSFPQMCHLISSIAEGFRHIHPEMKWEARKEENDALDVVIKLEPDRDRDNHDDAVFEMLQVTPELGETDEEMHEYNQPNRRSSSRHRRQTQESGSMKQLKNLLHRPIQKTKKNHSPTSDAGNSKEANLQRNETPASSDNAHNIDNHDNVNELKSESESETNEVEELSGDESSDFEFEIIDFGSAKFPSPKHEHLENKNFPVPKQEDSGNNNETMKDYRDEYEKCGHCTSTFRNKHQLRQHVMMIHPRSYFKEYGKSEETEEEWIKFMNITQNGTVDKEYPYKCPICDKPSRQKKIVLEHIPSHCGISEQKLTCPECKNTYKTPMSLRAHLRHQHPTRLSNTQQQQQQQHPSIPIPTTTTSHSDNNNAQSSLKSVHCPICGQVLSSRYNLKQHMLRHDGSKPFVCPYPGCGKTFRQQGSVRNHVEGIHSVTEKYVCKMCDKKFRWRRCYDIHVQTHNENRVKLLCTFCSKEFLCDQYLQNHIASVHLKLRSYPCHLCEKSFAHKSNLVYHLNTHERDKNKLSNKGVSLVGQV</sequence>
<dbReference type="OrthoDB" id="8117402at2759"/>
<feature type="compositionally biased region" description="Polar residues" evidence="11">
    <location>
        <begin position="185"/>
        <end position="210"/>
    </location>
</feature>
<name>A0A226EFN2_FOLCA</name>
<dbReference type="GO" id="GO:0005654">
    <property type="term" value="C:nucleoplasm"/>
    <property type="evidence" value="ECO:0007669"/>
    <property type="project" value="TreeGrafter"/>
</dbReference>
<dbReference type="Proteomes" id="UP000198287">
    <property type="component" value="Unassembled WGS sequence"/>
</dbReference>
<evidence type="ECO:0000313" key="13">
    <source>
        <dbReference type="EMBL" id="OXA56352.1"/>
    </source>
</evidence>
<dbReference type="Pfam" id="PF13894">
    <property type="entry name" value="zf-C2H2_4"/>
    <property type="match status" value="1"/>
</dbReference>
<dbReference type="GO" id="GO:0001227">
    <property type="term" value="F:DNA-binding transcription repressor activity, RNA polymerase II-specific"/>
    <property type="evidence" value="ECO:0007669"/>
    <property type="project" value="TreeGrafter"/>
</dbReference>
<evidence type="ECO:0000256" key="7">
    <source>
        <dbReference type="ARBA" id="ARBA00023163"/>
    </source>
</evidence>
<feature type="compositionally biased region" description="Acidic residues" evidence="11">
    <location>
        <begin position="227"/>
        <end position="242"/>
    </location>
</feature>
<keyword evidence="14" id="KW-1185">Reference proteome</keyword>
<keyword evidence="7" id="KW-0804">Transcription</keyword>
<dbReference type="AlphaFoldDB" id="A0A226EFN2"/>
<evidence type="ECO:0000313" key="14">
    <source>
        <dbReference type="Proteomes" id="UP000198287"/>
    </source>
</evidence>
<feature type="domain" description="C2H2-type" evidence="12">
    <location>
        <begin position="532"/>
        <end position="560"/>
    </location>
</feature>
<reference evidence="13 14" key="1">
    <citation type="submission" date="2015-12" db="EMBL/GenBank/DDBJ databases">
        <title>The genome of Folsomia candida.</title>
        <authorList>
            <person name="Faddeeva A."/>
            <person name="Derks M.F."/>
            <person name="Anvar Y."/>
            <person name="Smit S."/>
            <person name="Van Straalen N."/>
            <person name="Roelofs D."/>
        </authorList>
    </citation>
    <scope>NUCLEOTIDE SEQUENCE [LARGE SCALE GENOMIC DNA]</scope>
    <source>
        <strain evidence="13 14">VU population</strain>
        <tissue evidence="13">Whole body</tissue>
    </source>
</reference>
<evidence type="ECO:0000259" key="12">
    <source>
        <dbReference type="PROSITE" id="PS50157"/>
    </source>
</evidence>
<keyword evidence="8" id="KW-0539">Nucleus</keyword>
<feature type="domain" description="C2H2-type" evidence="12">
    <location>
        <begin position="472"/>
        <end position="502"/>
    </location>
</feature>
<feature type="region of interest" description="Disordered" evidence="11">
    <location>
        <begin position="133"/>
        <end position="242"/>
    </location>
</feature>
<feature type="coiled-coil region" evidence="10">
    <location>
        <begin position="14"/>
        <end position="41"/>
    </location>
</feature>
<evidence type="ECO:0000256" key="6">
    <source>
        <dbReference type="ARBA" id="ARBA00023015"/>
    </source>
</evidence>
<dbReference type="PANTHER" id="PTHR24399">
    <property type="entry name" value="ZINC FINGER AND BTB DOMAIN-CONTAINING"/>
    <property type="match status" value="1"/>
</dbReference>
<dbReference type="Pfam" id="PF00096">
    <property type="entry name" value="zf-C2H2"/>
    <property type="match status" value="3"/>
</dbReference>
<feature type="domain" description="C2H2-type" evidence="12">
    <location>
        <begin position="503"/>
        <end position="530"/>
    </location>
</feature>
<dbReference type="PROSITE" id="PS00028">
    <property type="entry name" value="ZINC_FINGER_C2H2_1"/>
    <property type="match status" value="6"/>
</dbReference>
<feature type="domain" description="C2H2-type" evidence="12">
    <location>
        <begin position="444"/>
        <end position="471"/>
    </location>
</feature>
<evidence type="ECO:0000256" key="8">
    <source>
        <dbReference type="ARBA" id="ARBA00023242"/>
    </source>
</evidence>
<comment type="subcellular location">
    <subcellularLocation>
        <location evidence="1">Nucleus</location>
    </subcellularLocation>
</comment>
<keyword evidence="10" id="KW-0175">Coiled coil</keyword>
<dbReference type="SMART" id="SM00355">
    <property type="entry name" value="ZnF_C2H2"/>
    <property type="match status" value="8"/>
</dbReference>
<dbReference type="SUPFAM" id="SSF57667">
    <property type="entry name" value="beta-beta-alpha zinc fingers"/>
    <property type="match status" value="3"/>
</dbReference>
<dbReference type="GO" id="GO:0000978">
    <property type="term" value="F:RNA polymerase II cis-regulatory region sequence-specific DNA binding"/>
    <property type="evidence" value="ECO:0007669"/>
    <property type="project" value="TreeGrafter"/>
</dbReference>
<proteinExistence type="predicted"/>
<evidence type="ECO:0000256" key="4">
    <source>
        <dbReference type="ARBA" id="ARBA00022771"/>
    </source>
</evidence>
<dbReference type="EMBL" id="LNIX01000004">
    <property type="protein sequence ID" value="OXA56352.1"/>
    <property type="molecule type" value="Genomic_DNA"/>
</dbReference>
<dbReference type="PROSITE" id="PS50157">
    <property type="entry name" value="ZINC_FINGER_C2H2_2"/>
    <property type="match status" value="6"/>
</dbReference>
<keyword evidence="3" id="KW-0677">Repeat</keyword>
<evidence type="ECO:0000256" key="10">
    <source>
        <dbReference type="SAM" id="Coils"/>
    </source>
</evidence>
<feature type="compositionally biased region" description="Low complexity" evidence="11">
    <location>
        <begin position="411"/>
        <end position="432"/>
    </location>
</feature>
<dbReference type="Gene3D" id="3.30.160.60">
    <property type="entry name" value="Classic Zinc Finger"/>
    <property type="match status" value="5"/>
</dbReference>
<feature type="region of interest" description="Disordered" evidence="11">
    <location>
        <begin position="403"/>
        <end position="439"/>
    </location>
</feature>
<dbReference type="InterPro" id="IPR013087">
    <property type="entry name" value="Znf_C2H2_type"/>
</dbReference>
<feature type="region of interest" description="Disordered" evidence="11">
    <location>
        <begin position="255"/>
        <end position="280"/>
    </location>
</feature>
<dbReference type="InterPro" id="IPR036236">
    <property type="entry name" value="Znf_C2H2_sf"/>
</dbReference>
<feature type="domain" description="C2H2-type" evidence="12">
    <location>
        <begin position="561"/>
        <end position="588"/>
    </location>
</feature>
<feature type="compositionally biased region" description="Basic and acidic residues" evidence="11">
    <location>
        <begin position="211"/>
        <end position="226"/>
    </location>
</feature>
<feature type="domain" description="C2H2-type" evidence="12">
    <location>
        <begin position="292"/>
        <end position="315"/>
    </location>
</feature>
<evidence type="ECO:0000256" key="9">
    <source>
        <dbReference type="PROSITE-ProRule" id="PRU00042"/>
    </source>
</evidence>
<protein>
    <submittedName>
        <fullName evidence="13">Zinc finger protein 77</fullName>
    </submittedName>
</protein>
<evidence type="ECO:0000256" key="2">
    <source>
        <dbReference type="ARBA" id="ARBA00022723"/>
    </source>
</evidence>
<feature type="compositionally biased region" description="Basic residues" evidence="11">
    <location>
        <begin position="172"/>
        <end position="184"/>
    </location>
</feature>
<keyword evidence="6" id="KW-0805">Transcription regulation</keyword>
<evidence type="ECO:0000256" key="3">
    <source>
        <dbReference type="ARBA" id="ARBA00022737"/>
    </source>
</evidence>
<comment type="caution">
    <text evidence="13">The sequence shown here is derived from an EMBL/GenBank/DDBJ whole genome shotgun (WGS) entry which is preliminary data.</text>
</comment>
<organism evidence="13 14">
    <name type="scientific">Folsomia candida</name>
    <name type="common">Springtail</name>
    <dbReference type="NCBI Taxonomy" id="158441"/>
    <lineage>
        <taxon>Eukaryota</taxon>
        <taxon>Metazoa</taxon>
        <taxon>Ecdysozoa</taxon>
        <taxon>Arthropoda</taxon>
        <taxon>Hexapoda</taxon>
        <taxon>Collembola</taxon>
        <taxon>Entomobryomorpha</taxon>
        <taxon>Isotomoidea</taxon>
        <taxon>Isotomidae</taxon>
        <taxon>Proisotominae</taxon>
        <taxon>Folsomia</taxon>
    </lineage>
</organism>
<evidence type="ECO:0000256" key="11">
    <source>
        <dbReference type="SAM" id="MobiDB-lite"/>
    </source>
</evidence>
<accession>A0A226EFN2</accession>
<gene>
    <name evidence="13" type="ORF">Fcan01_09207</name>
</gene>